<dbReference type="InterPro" id="IPR032436">
    <property type="entry name" value="URB1_C"/>
</dbReference>
<dbReference type="PANTHER" id="PTHR13500">
    <property type="entry name" value="NUCLEOLAR PRERIBOSOMAL-ASSOCIATED PROTEIN 1"/>
    <property type="match status" value="1"/>
</dbReference>
<accession>A0A6G1HCZ1</accession>
<feature type="domain" description="URB1 C-terminal" evidence="3">
    <location>
        <begin position="977"/>
        <end position="1209"/>
    </location>
</feature>
<dbReference type="EMBL" id="ML977141">
    <property type="protein sequence ID" value="KAF1990798.1"/>
    <property type="molecule type" value="Genomic_DNA"/>
</dbReference>
<evidence type="ECO:0000259" key="2">
    <source>
        <dbReference type="Pfam" id="PF11707"/>
    </source>
</evidence>
<evidence type="ECO:0000313" key="6">
    <source>
        <dbReference type="Proteomes" id="UP000800041"/>
    </source>
</evidence>
<reference evidence="5" key="1">
    <citation type="journal article" date="2020" name="Stud. Mycol.">
        <title>101 Dothideomycetes genomes: a test case for predicting lifestyles and emergence of pathogens.</title>
        <authorList>
            <person name="Haridas S."/>
            <person name="Albert R."/>
            <person name="Binder M."/>
            <person name="Bloem J."/>
            <person name="Labutti K."/>
            <person name="Salamov A."/>
            <person name="Andreopoulos B."/>
            <person name="Baker S."/>
            <person name="Barry K."/>
            <person name="Bills G."/>
            <person name="Bluhm B."/>
            <person name="Cannon C."/>
            <person name="Castanera R."/>
            <person name="Culley D."/>
            <person name="Daum C."/>
            <person name="Ezra D."/>
            <person name="Gonzalez J."/>
            <person name="Henrissat B."/>
            <person name="Kuo A."/>
            <person name="Liang C."/>
            <person name="Lipzen A."/>
            <person name="Lutzoni F."/>
            <person name="Magnuson J."/>
            <person name="Mondo S."/>
            <person name="Nolan M."/>
            <person name="Ohm R."/>
            <person name="Pangilinan J."/>
            <person name="Park H.-J."/>
            <person name="Ramirez L."/>
            <person name="Alfaro M."/>
            <person name="Sun H."/>
            <person name="Tritt A."/>
            <person name="Yoshinaga Y."/>
            <person name="Zwiers L.-H."/>
            <person name="Turgeon B."/>
            <person name="Goodwin S."/>
            <person name="Spatafora J."/>
            <person name="Crous P."/>
            <person name="Grigoriev I."/>
        </authorList>
    </citation>
    <scope>NUCLEOTIDE SEQUENCE</scope>
    <source>
        <strain evidence="5">CBS 113979</strain>
    </source>
</reference>
<sequence length="1257" mass="141233">MPKRPPLEDQDRSFKRQKVDPKGIARGPRIPPEKITSSAQLSKLLTFQQDDVSRSRHGIQSLKVFLDSILYPPKTNAAPNDDHGIPGKKKILADFLAFEGNKVAKEDPDRITFLENLFKTIACASENRWDDVFAAGIAVVALLLKTIASDLQLEQYGQLLCKIVLRRDVLQLVQRGLSLPKKQEFIVSPCLRLLTEVVSCGNEGISARFYKMKDYAFEVNVISRILAMRPDEKSRLEDKPSLRSNAVKFLLANLKYQTLGAKIDILRQRNLFTALFDNLAYDSLAMVAEVLNVVKQHVFQDTGVSKELKQSTLTQNALANILRIAKTAPTEIDEEARKTVPLGAKPTGLIARNFLQDVCTNPRLGLSRRYAGWYPPDTLRPSEKDEKVVKEGAFAPIDMGLDSVGWYNDYQDSVHVRNGPLSIFLQTLRPWANEYERELLLAVFRTHPELVADYFFKKTGFGFAPKLTSTWIGFSTVLFETVQLSPPRYFGAAKDSWGDVPPPVSIAIESILPGPLGQNRALARSLLSDSELISFFAIRILIVGLVKLRKVLQLFDEAGSSKRRSTSSGGKASRLWQEGSDRLAKEFRLRAPTMKEVLTACRRIDASKPLQREAVTRLLRLYYEVLPKVALAEKFDLSMPLTTALASFESADGSEDNMSDWSGRTDTETRQLEKMTLEHLLVATQYAFGMQWFKKPGAPGLSPFAMLFRIESRGQSNSTNADRQRDGAQKSDDIRSLLKRLLTNKFILQNETPTSPFVPLIAGLKLFPENMDELLAFLDECCARVVQKPIKYEDDLEELRLEESGRDPKGETSSVKPVSNFVLAVLAQYEFIIKMQSERAKDITRWVLSLLQLLRHIGEDKVILARIKDLLSETAVSTSNLDGHSLKEIIEEDVDLDEEQIEKILQQETEREARDAELAKQPTKPLAADGQGPKPVDYEAIFKSMQPDSGEKTSYGILAKTTPADFDGVIEDGPLEEIIKCLYAPEKAIRKQAVAKLYNLNDQIRDSTHPDAYQISLLLNEILNTIARRPSDYSIDKIPLPHVVTAFAISALKVLTDPMHPMYPKLNDYLTRRPVWAVSRILSYWSDKIIAEEPADDGTERAVYGRDMGDDILVSTNGRQTELLWLLDMLFQSIQSSADAEIFRKCGTWEKLLALWTGPDSSVGPVNTSEYGFGRLTAVREAIVKILVRASWVKGAQATLAARFGVLAWLEERIAERDLEEGLVRKMGREFWKRCGGGQGEGRMEVWEGAMKRLIGE</sequence>
<evidence type="ECO:0008006" key="7">
    <source>
        <dbReference type="Google" id="ProtNLM"/>
    </source>
</evidence>
<evidence type="ECO:0000256" key="1">
    <source>
        <dbReference type="SAM" id="MobiDB-lite"/>
    </source>
</evidence>
<dbReference type="GO" id="GO:0000463">
    <property type="term" value="P:maturation of LSU-rRNA from tricistronic rRNA transcript (SSU-rRNA, 5.8S rRNA, LSU-rRNA)"/>
    <property type="evidence" value="ECO:0007669"/>
    <property type="project" value="TreeGrafter"/>
</dbReference>
<dbReference type="GO" id="GO:0000466">
    <property type="term" value="P:maturation of 5.8S rRNA from tricistronic rRNA transcript (SSU-rRNA, 5.8S rRNA, LSU-rRNA)"/>
    <property type="evidence" value="ECO:0007669"/>
    <property type="project" value="TreeGrafter"/>
</dbReference>
<dbReference type="GO" id="GO:0005730">
    <property type="term" value="C:nucleolus"/>
    <property type="evidence" value="ECO:0007669"/>
    <property type="project" value="TreeGrafter"/>
</dbReference>
<feature type="compositionally biased region" description="Basic and acidic residues" evidence="1">
    <location>
        <begin position="909"/>
        <end position="918"/>
    </location>
</feature>
<dbReference type="Pfam" id="PF26140">
    <property type="entry name" value="HEAT_URB1"/>
    <property type="match status" value="1"/>
</dbReference>
<evidence type="ECO:0000313" key="5">
    <source>
        <dbReference type="EMBL" id="KAF1990798.1"/>
    </source>
</evidence>
<dbReference type="InterPro" id="IPR021714">
    <property type="entry name" value="URB1_N"/>
</dbReference>
<organism evidence="5 6">
    <name type="scientific">Aulographum hederae CBS 113979</name>
    <dbReference type="NCBI Taxonomy" id="1176131"/>
    <lineage>
        <taxon>Eukaryota</taxon>
        <taxon>Fungi</taxon>
        <taxon>Dikarya</taxon>
        <taxon>Ascomycota</taxon>
        <taxon>Pezizomycotina</taxon>
        <taxon>Dothideomycetes</taxon>
        <taxon>Pleosporomycetidae</taxon>
        <taxon>Aulographales</taxon>
        <taxon>Aulographaceae</taxon>
    </lineage>
</organism>
<dbReference type="AlphaFoldDB" id="A0A6G1HCZ1"/>
<evidence type="ECO:0000259" key="4">
    <source>
        <dbReference type="Pfam" id="PF26140"/>
    </source>
</evidence>
<evidence type="ECO:0000259" key="3">
    <source>
        <dbReference type="Pfam" id="PF16201"/>
    </source>
</evidence>
<gene>
    <name evidence="5" type="ORF">K402DRAFT_460209</name>
</gene>
<feature type="region of interest" description="Disordered" evidence="1">
    <location>
        <begin position="1"/>
        <end position="35"/>
    </location>
</feature>
<feature type="compositionally biased region" description="Basic and acidic residues" evidence="1">
    <location>
        <begin position="1"/>
        <end position="23"/>
    </location>
</feature>
<protein>
    <recommendedName>
        <fullName evidence="7">Ribosome biogenesis protein Urb1</fullName>
    </recommendedName>
</protein>
<proteinExistence type="predicted"/>
<keyword evidence="6" id="KW-1185">Reference proteome</keyword>
<dbReference type="Pfam" id="PF11707">
    <property type="entry name" value="Npa1"/>
    <property type="match status" value="1"/>
</dbReference>
<name>A0A6G1HCZ1_9PEZI</name>
<feature type="region of interest" description="Disordered" evidence="1">
    <location>
        <begin position="909"/>
        <end position="933"/>
    </location>
</feature>
<dbReference type="PANTHER" id="PTHR13500:SF0">
    <property type="entry name" value="NUCLEOLAR PRE-RIBOSOMAL-ASSOCIATED PROTEIN 1"/>
    <property type="match status" value="1"/>
</dbReference>
<feature type="domain" description="URB1 N-terminal" evidence="2">
    <location>
        <begin position="115"/>
        <end position="473"/>
    </location>
</feature>
<feature type="domain" description="URB1 central HEAT repeat" evidence="4">
    <location>
        <begin position="689"/>
        <end position="877"/>
    </location>
</feature>
<dbReference type="OrthoDB" id="72892at2759"/>
<dbReference type="InterPro" id="IPR039844">
    <property type="entry name" value="URB1"/>
</dbReference>
<dbReference type="Pfam" id="PF16201">
    <property type="entry name" value="NopRA1"/>
    <property type="match status" value="1"/>
</dbReference>
<dbReference type="Proteomes" id="UP000800041">
    <property type="component" value="Unassembled WGS sequence"/>
</dbReference>
<dbReference type="InterPro" id="IPR059018">
    <property type="entry name" value="HEAT_URB1"/>
</dbReference>